<organism evidence="1 2">
    <name type="scientific">Pristionchus pacificus</name>
    <name type="common">Parasitic nematode worm</name>
    <dbReference type="NCBI Taxonomy" id="54126"/>
    <lineage>
        <taxon>Eukaryota</taxon>
        <taxon>Metazoa</taxon>
        <taxon>Ecdysozoa</taxon>
        <taxon>Nematoda</taxon>
        <taxon>Chromadorea</taxon>
        <taxon>Rhabditida</taxon>
        <taxon>Rhabditina</taxon>
        <taxon>Diplogasteromorpha</taxon>
        <taxon>Diplogasteroidea</taxon>
        <taxon>Neodiplogasteridae</taxon>
        <taxon>Pristionchus</taxon>
    </lineage>
</organism>
<accession>A0A8R1YT58</accession>
<gene>
    <name evidence="1" type="primary">WBGene00278134</name>
</gene>
<dbReference type="EnsemblMetazoa" id="PPA39765.1">
    <property type="protein sequence ID" value="PPA39765.1"/>
    <property type="gene ID" value="WBGene00278134"/>
</dbReference>
<reference evidence="1" key="2">
    <citation type="submission" date="2022-06" db="UniProtKB">
        <authorList>
            <consortium name="EnsemblMetazoa"/>
        </authorList>
    </citation>
    <scope>IDENTIFICATION</scope>
    <source>
        <strain evidence="1">PS312</strain>
    </source>
</reference>
<dbReference type="Proteomes" id="UP000005239">
    <property type="component" value="Unassembled WGS sequence"/>
</dbReference>
<proteinExistence type="predicted"/>
<accession>A0A2A6BY24</accession>
<sequence>MSDLNSKFSNACDLYRRSKEDLVREDLEKQAITPHNNIISMKGMHYA</sequence>
<reference evidence="2" key="1">
    <citation type="journal article" date="2008" name="Nat. Genet.">
        <title>The Pristionchus pacificus genome provides a unique perspective on nematode lifestyle and parasitism.</title>
        <authorList>
            <person name="Dieterich C."/>
            <person name="Clifton S.W."/>
            <person name="Schuster L.N."/>
            <person name="Chinwalla A."/>
            <person name="Delehaunty K."/>
            <person name="Dinkelacker I."/>
            <person name="Fulton L."/>
            <person name="Fulton R."/>
            <person name="Godfrey J."/>
            <person name="Minx P."/>
            <person name="Mitreva M."/>
            <person name="Roeseler W."/>
            <person name="Tian H."/>
            <person name="Witte H."/>
            <person name="Yang S.P."/>
            <person name="Wilson R.K."/>
            <person name="Sommer R.J."/>
        </authorList>
    </citation>
    <scope>NUCLEOTIDE SEQUENCE [LARGE SCALE GENOMIC DNA]</scope>
    <source>
        <strain evidence="2">PS312</strain>
    </source>
</reference>
<protein>
    <submittedName>
        <fullName evidence="1">Uncharacterized protein</fullName>
    </submittedName>
</protein>
<name>A0A2A6BY24_PRIPA</name>
<dbReference type="AlphaFoldDB" id="A0A2A6BY24"/>
<evidence type="ECO:0000313" key="1">
    <source>
        <dbReference type="EnsemblMetazoa" id="PPA39765.1"/>
    </source>
</evidence>
<keyword evidence="2" id="KW-1185">Reference proteome</keyword>
<evidence type="ECO:0000313" key="2">
    <source>
        <dbReference type="Proteomes" id="UP000005239"/>
    </source>
</evidence>